<feature type="chain" id="PRO_5032722012" evidence="2">
    <location>
        <begin position="16"/>
        <end position="164"/>
    </location>
</feature>
<feature type="signal peptide" evidence="2">
    <location>
        <begin position="1"/>
        <end position="15"/>
    </location>
</feature>
<accession>A0A844YGK0</accession>
<evidence type="ECO:0000313" key="3">
    <source>
        <dbReference type="EMBL" id="MXO62178.1"/>
    </source>
</evidence>
<name>A0A844YGK0_9SPHN</name>
<gene>
    <name evidence="3" type="ORF">GRI48_04045</name>
</gene>
<keyword evidence="4" id="KW-1185">Reference proteome</keyword>
<proteinExistence type="predicted"/>
<dbReference type="RefSeq" id="WP_160671774.1">
    <property type="nucleotide sequence ID" value="NZ_WTYN01000001.1"/>
</dbReference>
<feature type="region of interest" description="Disordered" evidence="1">
    <location>
        <begin position="21"/>
        <end position="41"/>
    </location>
</feature>
<dbReference type="EMBL" id="WTYN01000001">
    <property type="protein sequence ID" value="MXO62178.1"/>
    <property type="molecule type" value="Genomic_DNA"/>
</dbReference>
<keyword evidence="2" id="KW-0732">Signal</keyword>
<evidence type="ECO:0000256" key="1">
    <source>
        <dbReference type="SAM" id="MobiDB-lite"/>
    </source>
</evidence>
<comment type="caution">
    <text evidence="3">The sequence shown here is derived from an EMBL/GenBank/DDBJ whole genome shotgun (WGS) entry which is preliminary data.</text>
</comment>
<organism evidence="3 4">
    <name type="scientific">Qipengyuania oceanensis</name>
    <dbReference type="NCBI Taxonomy" id="1463597"/>
    <lineage>
        <taxon>Bacteria</taxon>
        <taxon>Pseudomonadati</taxon>
        <taxon>Pseudomonadota</taxon>
        <taxon>Alphaproteobacteria</taxon>
        <taxon>Sphingomonadales</taxon>
        <taxon>Erythrobacteraceae</taxon>
        <taxon>Qipengyuania</taxon>
    </lineage>
</organism>
<dbReference type="AlphaFoldDB" id="A0A844YGK0"/>
<evidence type="ECO:0000256" key="2">
    <source>
        <dbReference type="SAM" id="SignalP"/>
    </source>
</evidence>
<sequence>MKKLALVTLAPLALAACGSEKSGTFDDGEGGEGSYTVDQDGDATVATVTNGDGTATLKSGPNVKVQLPEGFTLYPGATVANNTSFGGDGGQGALINMTSTDDPAKLVEFYRKQAGAAGYEITMDARMGDQQAIVGENKAGTKFTFNASPGEGGSQAQLMVAEGL</sequence>
<dbReference type="OrthoDB" id="7594608at2"/>
<evidence type="ECO:0000313" key="4">
    <source>
        <dbReference type="Proteomes" id="UP000445582"/>
    </source>
</evidence>
<dbReference type="Proteomes" id="UP000445582">
    <property type="component" value="Unassembled WGS sequence"/>
</dbReference>
<reference evidence="3 4" key="1">
    <citation type="submission" date="2019-12" db="EMBL/GenBank/DDBJ databases">
        <title>Genomic-based taxomic classification of the family Erythrobacteraceae.</title>
        <authorList>
            <person name="Xu L."/>
        </authorList>
    </citation>
    <scope>NUCLEOTIDE SEQUENCE [LARGE SCALE GENOMIC DNA]</scope>
    <source>
        <strain evidence="3 4">MCCC 1A09965</strain>
    </source>
</reference>
<dbReference type="PROSITE" id="PS51257">
    <property type="entry name" value="PROKAR_LIPOPROTEIN"/>
    <property type="match status" value="1"/>
</dbReference>
<protein>
    <submittedName>
        <fullName evidence="3">Uncharacterized protein</fullName>
    </submittedName>
</protein>